<sequence>DEGVAYGDGLCGAYVAFNGE</sequence>
<dbReference type="AlphaFoldDB" id="A0A2K3KTT9"/>
<feature type="non-terminal residue" evidence="1">
    <location>
        <position position="1"/>
    </location>
</feature>
<protein>
    <submittedName>
        <fullName evidence="1">Uncharacterized protein</fullName>
    </submittedName>
</protein>
<evidence type="ECO:0000313" key="1">
    <source>
        <dbReference type="EMBL" id="PNX69685.1"/>
    </source>
</evidence>
<evidence type="ECO:0000313" key="2">
    <source>
        <dbReference type="Proteomes" id="UP000236291"/>
    </source>
</evidence>
<reference evidence="1 2" key="2">
    <citation type="journal article" date="2017" name="Front. Plant Sci.">
        <title>Gene Classification and Mining of Molecular Markers Useful in Red Clover (Trifolium pratense) Breeding.</title>
        <authorList>
            <person name="Istvanek J."/>
            <person name="Dluhosova J."/>
            <person name="Dluhos P."/>
            <person name="Patkova L."/>
            <person name="Nedelnik J."/>
            <person name="Repkova J."/>
        </authorList>
    </citation>
    <scope>NUCLEOTIDE SEQUENCE [LARGE SCALE GENOMIC DNA]</scope>
    <source>
        <strain evidence="2">cv. Tatra</strain>
        <tissue evidence="1">Young leaves</tissue>
    </source>
</reference>
<reference evidence="1 2" key="1">
    <citation type="journal article" date="2014" name="Am. J. Bot.">
        <title>Genome assembly and annotation for red clover (Trifolium pratense; Fabaceae).</title>
        <authorList>
            <person name="Istvanek J."/>
            <person name="Jaros M."/>
            <person name="Krenek A."/>
            <person name="Repkova J."/>
        </authorList>
    </citation>
    <scope>NUCLEOTIDE SEQUENCE [LARGE SCALE GENOMIC DNA]</scope>
    <source>
        <strain evidence="2">cv. Tatra</strain>
        <tissue evidence="1">Young leaves</tissue>
    </source>
</reference>
<organism evidence="1 2">
    <name type="scientific">Trifolium pratense</name>
    <name type="common">Red clover</name>
    <dbReference type="NCBI Taxonomy" id="57577"/>
    <lineage>
        <taxon>Eukaryota</taxon>
        <taxon>Viridiplantae</taxon>
        <taxon>Streptophyta</taxon>
        <taxon>Embryophyta</taxon>
        <taxon>Tracheophyta</taxon>
        <taxon>Spermatophyta</taxon>
        <taxon>Magnoliopsida</taxon>
        <taxon>eudicotyledons</taxon>
        <taxon>Gunneridae</taxon>
        <taxon>Pentapetalae</taxon>
        <taxon>rosids</taxon>
        <taxon>fabids</taxon>
        <taxon>Fabales</taxon>
        <taxon>Fabaceae</taxon>
        <taxon>Papilionoideae</taxon>
        <taxon>50 kb inversion clade</taxon>
        <taxon>NPAAA clade</taxon>
        <taxon>Hologalegina</taxon>
        <taxon>IRL clade</taxon>
        <taxon>Trifolieae</taxon>
        <taxon>Trifolium</taxon>
    </lineage>
</organism>
<dbReference type="Proteomes" id="UP000236291">
    <property type="component" value="Unassembled WGS sequence"/>
</dbReference>
<dbReference type="EMBL" id="ASHM01255255">
    <property type="protein sequence ID" value="PNX69685.1"/>
    <property type="molecule type" value="Genomic_DNA"/>
</dbReference>
<proteinExistence type="predicted"/>
<comment type="caution">
    <text evidence="1">The sequence shown here is derived from an EMBL/GenBank/DDBJ whole genome shotgun (WGS) entry which is preliminary data.</text>
</comment>
<accession>A0A2K3KTT9</accession>
<name>A0A2K3KTT9_TRIPR</name>
<gene>
    <name evidence="1" type="ORF">L195_g064544</name>
</gene>